<evidence type="ECO:0000313" key="7">
    <source>
        <dbReference type="EMBL" id="PIQ71434.1"/>
    </source>
</evidence>
<comment type="cofactor">
    <cofactor evidence="1">
        <name>Mg(2+)</name>
        <dbReference type="ChEBI" id="CHEBI:18420"/>
    </cofactor>
</comment>
<sequence>MKQAFIDTLEKLMEENKNIVTITADMGYSVFESIQKKFPKRFFNTGITEQSSTSVAAGLALM</sequence>
<evidence type="ECO:0000256" key="5">
    <source>
        <dbReference type="ARBA" id="ARBA00023052"/>
    </source>
</evidence>
<name>A0A2H0KM28_9BACT</name>
<evidence type="ECO:0000256" key="3">
    <source>
        <dbReference type="ARBA" id="ARBA00022679"/>
    </source>
</evidence>
<dbReference type="GO" id="GO:0019288">
    <property type="term" value="P:isopentenyl diphosphate biosynthetic process, methylerythritol 4-phosphate pathway"/>
    <property type="evidence" value="ECO:0007669"/>
    <property type="project" value="TreeGrafter"/>
</dbReference>
<evidence type="ECO:0000259" key="6">
    <source>
        <dbReference type="Pfam" id="PF02779"/>
    </source>
</evidence>
<keyword evidence="4" id="KW-0460">Magnesium</keyword>
<dbReference type="AlphaFoldDB" id="A0A2H0KM28"/>
<dbReference type="GO" id="GO:0008661">
    <property type="term" value="F:1-deoxy-D-xylulose-5-phosphate synthase activity"/>
    <property type="evidence" value="ECO:0007669"/>
    <property type="project" value="InterPro"/>
</dbReference>
<proteinExistence type="predicted"/>
<dbReference type="PANTHER" id="PTHR43322:SF5">
    <property type="entry name" value="1-DEOXY-D-XYLULOSE-5-PHOSPHATE SYNTHASE, CHLOROPLASTIC"/>
    <property type="match status" value="1"/>
</dbReference>
<dbReference type="InterPro" id="IPR005477">
    <property type="entry name" value="Dxylulose-5-P_synthase"/>
</dbReference>
<comment type="subunit">
    <text evidence="2">Homodimer.</text>
</comment>
<gene>
    <name evidence="7" type="ORF">COV87_03445</name>
</gene>
<keyword evidence="3" id="KW-0808">Transferase</keyword>
<dbReference type="EMBL" id="PCVK01000097">
    <property type="protein sequence ID" value="PIQ71434.1"/>
    <property type="molecule type" value="Genomic_DNA"/>
</dbReference>
<dbReference type="InterPro" id="IPR029061">
    <property type="entry name" value="THDP-binding"/>
</dbReference>
<evidence type="ECO:0000256" key="1">
    <source>
        <dbReference type="ARBA" id="ARBA00001946"/>
    </source>
</evidence>
<comment type="caution">
    <text evidence="7">The sequence shown here is derived from an EMBL/GenBank/DDBJ whole genome shotgun (WGS) entry which is preliminary data.</text>
</comment>
<dbReference type="Pfam" id="PF02779">
    <property type="entry name" value="Transket_pyr"/>
    <property type="match status" value="1"/>
</dbReference>
<feature type="domain" description="Transketolase-like pyrimidine-binding" evidence="6">
    <location>
        <begin position="1"/>
        <end position="61"/>
    </location>
</feature>
<dbReference type="Proteomes" id="UP000229497">
    <property type="component" value="Unassembled WGS sequence"/>
</dbReference>
<dbReference type="PANTHER" id="PTHR43322">
    <property type="entry name" value="1-D-DEOXYXYLULOSE 5-PHOSPHATE SYNTHASE-RELATED"/>
    <property type="match status" value="1"/>
</dbReference>
<dbReference type="SUPFAM" id="SSF52518">
    <property type="entry name" value="Thiamin diphosphate-binding fold (THDP-binding)"/>
    <property type="match status" value="1"/>
</dbReference>
<feature type="non-terminal residue" evidence="7">
    <location>
        <position position="62"/>
    </location>
</feature>
<accession>A0A2H0KM28</accession>
<keyword evidence="5" id="KW-0786">Thiamine pyrophosphate</keyword>
<organism evidence="7 8">
    <name type="scientific">Candidatus Roizmanbacteria bacterium CG11_big_fil_rev_8_21_14_0_20_37_16</name>
    <dbReference type="NCBI Taxonomy" id="1974857"/>
    <lineage>
        <taxon>Bacteria</taxon>
        <taxon>Candidatus Roizmaniibacteriota</taxon>
    </lineage>
</organism>
<dbReference type="InterPro" id="IPR005475">
    <property type="entry name" value="Transketolase-like_Pyr-bd"/>
</dbReference>
<evidence type="ECO:0000256" key="2">
    <source>
        <dbReference type="ARBA" id="ARBA00011738"/>
    </source>
</evidence>
<evidence type="ECO:0000256" key="4">
    <source>
        <dbReference type="ARBA" id="ARBA00022842"/>
    </source>
</evidence>
<reference evidence="7 8" key="1">
    <citation type="submission" date="2017-09" db="EMBL/GenBank/DDBJ databases">
        <title>Depth-based differentiation of microbial function through sediment-hosted aquifers and enrichment of novel symbionts in the deep terrestrial subsurface.</title>
        <authorList>
            <person name="Probst A.J."/>
            <person name="Ladd B."/>
            <person name="Jarett J.K."/>
            <person name="Geller-Mcgrath D.E."/>
            <person name="Sieber C.M."/>
            <person name="Emerson J.B."/>
            <person name="Anantharaman K."/>
            <person name="Thomas B.C."/>
            <person name="Malmstrom R."/>
            <person name="Stieglmeier M."/>
            <person name="Klingl A."/>
            <person name="Woyke T."/>
            <person name="Ryan C.M."/>
            <person name="Banfield J.F."/>
        </authorList>
    </citation>
    <scope>NUCLEOTIDE SEQUENCE [LARGE SCALE GENOMIC DNA]</scope>
    <source>
        <strain evidence="7">CG11_big_fil_rev_8_21_14_0_20_37_16</strain>
    </source>
</reference>
<dbReference type="Gene3D" id="3.40.50.970">
    <property type="match status" value="1"/>
</dbReference>
<evidence type="ECO:0000313" key="8">
    <source>
        <dbReference type="Proteomes" id="UP000229497"/>
    </source>
</evidence>
<dbReference type="GO" id="GO:0005829">
    <property type="term" value="C:cytosol"/>
    <property type="evidence" value="ECO:0007669"/>
    <property type="project" value="TreeGrafter"/>
</dbReference>
<protein>
    <submittedName>
        <fullName evidence="7">1-deoxy-D-xylulose-5-phosphate synthase</fullName>
    </submittedName>
</protein>
<dbReference type="GO" id="GO:0016114">
    <property type="term" value="P:terpenoid biosynthetic process"/>
    <property type="evidence" value="ECO:0007669"/>
    <property type="project" value="InterPro"/>
</dbReference>